<sequence length="452" mass="50110">MILKSGIRNNHIKWIFTMLPLFVSVLPFISNIEKVFILILISIFLLASNIIPAWYTSILFMTACMIGNIAEKQVILSGITSGAAWLVISGVIIGAAVKHTELDRLLARFFIPVCMGKYSKVLFGTILLGVILIFLMPSAMGRVVLLLPILNALSLELGYEKGSKEWEGIVMSGVLATYIPAFYVLPSNVPNNVFTGAILSLYSINISYSRYFLLYFPILGVGKILILYFTMRLFYRRCKDSICVSKKAIDITKEQKLLIVLLFITLSFWMTEHIHKVPTGWIGMATALIVMLPNSNFMEKQPLRKINFEPFFYVAGIISLGNIAKSSGLANVIAVHLINIVSLETASAFNVLTFFVVLCIILGFIVTLPGVPAVVTPLIDNISGVSNVSKTFLCHIEVIGFSSVFFPFQAPPLMVVLQNENLSKARMTIYCSIVSAIGLLLLLPLALYWKML</sequence>
<feature type="transmembrane region" description="Helical" evidence="5">
    <location>
        <begin position="354"/>
        <end position="379"/>
    </location>
</feature>
<feature type="transmembrane region" description="Helical" evidence="5">
    <location>
        <begin position="310"/>
        <end position="334"/>
    </location>
</feature>
<feature type="transmembrane region" description="Helical" evidence="5">
    <location>
        <begin position="36"/>
        <end position="55"/>
    </location>
</feature>
<dbReference type="RefSeq" id="WP_012677868.1">
    <property type="nucleotide sequence ID" value="NZ_UHFF01000002.1"/>
</dbReference>
<dbReference type="Proteomes" id="UP000254461">
    <property type="component" value="Unassembled WGS sequence"/>
</dbReference>
<feature type="transmembrane region" description="Helical" evidence="5">
    <location>
        <begin position="256"/>
        <end position="274"/>
    </location>
</feature>
<dbReference type="InterPro" id="IPR001898">
    <property type="entry name" value="SLC13A/DASS"/>
</dbReference>
<feature type="transmembrane region" description="Helical" evidence="5">
    <location>
        <begin position="212"/>
        <end position="235"/>
    </location>
</feature>
<feature type="transmembrane region" description="Helical" evidence="5">
    <location>
        <begin position="118"/>
        <end position="136"/>
    </location>
</feature>
<feature type="transmembrane region" description="Helical" evidence="5">
    <location>
        <begin position="75"/>
        <end position="97"/>
    </location>
</feature>
<organism evidence="6 7">
    <name type="scientific">Streptococcus equi subsp. equi</name>
    <dbReference type="NCBI Taxonomy" id="148942"/>
    <lineage>
        <taxon>Bacteria</taxon>
        <taxon>Bacillati</taxon>
        <taxon>Bacillota</taxon>
        <taxon>Bacilli</taxon>
        <taxon>Lactobacillales</taxon>
        <taxon>Streptococcaceae</taxon>
        <taxon>Streptococcus</taxon>
    </lineage>
</organism>
<dbReference type="GO" id="GO:0022857">
    <property type="term" value="F:transmembrane transporter activity"/>
    <property type="evidence" value="ECO:0007669"/>
    <property type="project" value="InterPro"/>
</dbReference>
<name>A0A380JQV2_9STRE</name>
<keyword evidence="2 5" id="KW-0812">Transmembrane</keyword>
<reference evidence="6 7" key="1">
    <citation type="submission" date="2018-06" db="EMBL/GenBank/DDBJ databases">
        <authorList>
            <consortium name="Pathogen Informatics"/>
            <person name="Doyle S."/>
        </authorList>
    </citation>
    <scope>NUCLEOTIDE SEQUENCE [LARGE SCALE GENOMIC DNA]</scope>
    <source>
        <strain evidence="6 7">NCTC12092</strain>
    </source>
</reference>
<evidence type="ECO:0000256" key="4">
    <source>
        <dbReference type="ARBA" id="ARBA00023136"/>
    </source>
</evidence>
<dbReference type="GO" id="GO:0005886">
    <property type="term" value="C:plasma membrane"/>
    <property type="evidence" value="ECO:0007669"/>
    <property type="project" value="TreeGrafter"/>
</dbReference>
<feature type="transmembrane region" description="Helical" evidence="5">
    <location>
        <begin position="391"/>
        <end position="407"/>
    </location>
</feature>
<feature type="transmembrane region" description="Helical" evidence="5">
    <location>
        <begin position="280"/>
        <end position="298"/>
    </location>
</feature>
<gene>
    <name evidence="6" type="ORF">NCTC12092_01106</name>
</gene>
<dbReference type="EMBL" id="UHFF01000002">
    <property type="protein sequence ID" value="SUN46588.1"/>
    <property type="molecule type" value="Genomic_DNA"/>
</dbReference>
<evidence type="ECO:0000256" key="2">
    <source>
        <dbReference type="ARBA" id="ARBA00022692"/>
    </source>
</evidence>
<proteinExistence type="predicted"/>
<keyword evidence="3 5" id="KW-1133">Transmembrane helix</keyword>
<accession>A0A380JQV2</accession>
<evidence type="ECO:0000313" key="6">
    <source>
        <dbReference type="EMBL" id="SUN46588.1"/>
    </source>
</evidence>
<dbReference type="Pfam" id="PF00939">
    <property type="entry name" value="Na_sulph_symp"/>
    <property type="match status" value="1"/>
</dbReference>
<dbReference type="PANTHER" id="PTHR10283">
    <property type="entry name" value="SOLUTE CARRIER FAMILY 13 MEMBER"/>
    <property type="match status" value="1"/>
</dbReference>
<protein>
    <submittedName>
        <fullName evidence="6">Conserved integral membrane protein</fullName>
    </submittedName>
</protein>
<evidence type="ECO:0000256" key="1">
    <source>
        <dbReference type="ARBA" id="ARBA00004141"/>
    </source>
</evidence>
<feature type="transmembrane region" description="Helical" evidence="5">
    <location>
        <begin position="427"/>
        <end position="449"/>
    </location>
</feature>
<evidence type="ECO:0000313" key="7">
    <source>
        <dbReference type="Proteomes" id="UP000254461"/>
    </source>
</evidence>
<evidence type="ECO:0000256" key="3">
    <source>
        <dbReference type="ARBA" id="ARBA00022989"/>
    </source>
</evidence>
<dbReference type="AlphaFoldDB" id="A0A380JQV2"/>
<feature type="transmembrane region" description="Helical" evidence="5">
    <location>
        <begin position="12"/>
        <end position="29"/>
    </location>
</feature>
<keyword evidence="4 5" id="KW-0472">Membrane</keyword>
<comment type="subcellular location">
    <subcellularLocation>
        <location evidence="1">Membrane</location>
        <topology evidence="1">Multi-pass membrane protein</topology>
    </subcellularLocation>
</comment>
<feature type="transmembrane region" description="Helical" evidence="5">
    <location>
        <begin position="166"/>
        <end position="185"/>
    </location>
</feature>
<evidence type="ECO:0000256" key="5">
    <source>
        <dbReference type="SAM" id="Phobius"/>
    </source>
</evidence>